<protein>
    <submittedName>
        <fullName evidence="1">Uncharacterized protein</fullName>
    </submittedName>
</protein>
<feature type="non-terminal residue" evidence="1">
    <location>
        <position position="1"/>
    </location>
</feature>
<comment type="caution">
    <text evidence="1">The sequence shown here is derived from an EMBL/GenBank/DDBJ whole genome shotgun (WGS) entry which is preliminary data.</text>
</comment>
<feature type="non-terminal residue" evidence="1">
    <location>
        <position position="78"/>
    </location>
</feature>
<gene>
    <name evidence="1" type="ORF">MHI_LOCUS973158</name>
</gene>
<accession>A0A6V7HJD6</accession>
<proteinExistence type="predicted"/>
<reference evidence="1" key="1">
    <citation type="submission" date="2020-07" db="EMBL/GenBank/DDBJ databases">
        <authorList>
            <person name="Nazaruddin N."/>
        </authorList>
    </citation>
    <scope>NUCLEOTIDE SEQUENCE</scope>
</reference>
<evidence type="ECO:0000313" key="1">
    <source>
        <dbReference type="EMBL" id="CAD1480951.1"/>
    </source>
</evidence>
<dbReference type="Proteomes" id="UP000752696">
    <property type="component" value="Unassembled WGS sequence"/>
</dbReference>
<sequence length="78" mass="9332">ELHLEIYLCDRHEGTLARCQRTKLLMTFFVQAIKGKYIYVRYFIFECHVQHRARCNFEEVNITHRSFNGPKKTNAIPS</sequence>
<organism evidence="1 2">
    <name type="scientific">Heterotrigona itama</name>
    <dbReference type="NCBI Taxonomy" id="395501"/>
    <lineage>
        <taxon>Eukaryota</taxon>
        <taxon>Metazoa</taxon>
        <taxon>Ecdysozoa</taxon>
        <taxon>Arthropoda</taxon>
        <taxon>Hexapoda</taxon>
        <taxon>Insecta</taxon>
        <taxon>Pterygota</taxon>
        <taxon>Neoptera</taxon>
        <taxon>Endopterygota</taxon>
        <taxon>Hymenoptera</taxon>
        <taxon>Apocrita</taxon>
        <taxon>Aculeata</taxon>
        <taxon>Apoidea</taxon>
        <taxon>Anthophila</taxon>
        <taxon>Apidae</taxon>
        <taxon>Heterotrigona</taxon>
    </lineage>
</organism>
<dbReference type="EMBL" id="CAJDYZ010013205">
    <property type="protein sequence ID" value="CAD1480951.1"/>
    <property type="molecule type" value="Genomic_DNA"/>
</dbReference>
<keyword evidence="2" id="KW-1185">Reference proteome</keyword>
<dbReference type="AlphaFoldDB" id="A0A6V7HJD6"/>
<name>A0A6V7HJD6_9HYME</name>
<evidence type="ECO:0000313" key="2">
    <source>
        <dbReference type="Proteomes" id="UP000752696"/>
    </source>
</evidence>